<sequence length="87" mass="10268">MIIKEIVQGFVANEFDRMEDLKESAVSWLELTEDSYKEEQKHNQQDYSRNIKACREAMQEVENTEDLQVINEWLSFAGVQYEVEAGY</sequence>
<reference evidence="2" key="1">
    <citation type="submission" date="2016-04" db="EMBL/GenBank/DDBJ databases">
        <authorList>
            <person name="Gasior T."/>
        </authorList>
    </citation>
    <scope>NUCLEOTIDE SEQUENCE [LARGE SCALE GENOMIC DNA]</scope>
</reference>
<keyword evidence="2" id="KW-1185">Reference proteome</keyword>
<proteinExistence type="predicted"/>
<accession>A0A1X9I9A5</accession>
<evidence type="ECO:0000313" key="2">
    <source>
        <dbReference type="Proteomes" id="UP000224459"/>
    </source>
</evidence>
<evidence type="ECO:0000313" key="1">
    <source>
        <dbReference type="EMBL" id="ANT44680.1"/>
    </source>
</evidence>
<name>A0A1X9I9A5_9CAUD</name>
<protein>
    <submittedName>
        <fullName evidence="1">Uncharacterized protein</fullName>
    </submittedName>
</protein>
<organism evidence="1 2">
    <name type="scientific">Staphylococcus phage vB_SscM-1</name>
    <dbReference type="NCBI Taxonomy" id="1868844"/>
    <lineage>
        <taxon>Viruses</taxon>
        <taxon>Duplodnaviria</taxon>
        <taxon>Heunggongvirae</taxon>
        <taxon>Uroviricota</taxon>
        <taxon>Caudoviricetes</taxon>
        <taxon>Herelleviridae</taxon>
        <taxon>Twortvirinae</taxon>
        <taxon>Sciuriunavirus</taxon>
        <taxon>Sciuriunavirus SscM1</taxon>
    </lineage>
</organism>
<dbReference type="EMBL" id="KX171212">
    <property type="protein sequence ID" value="ANT44680.1"/>
    <property type="molecule type" value="Genomic_DNA"/>
</dbReference>
<dbReference type="Proteomes" id="UP000224459">
    <property type="component" value="Segment"/>
</dbReference>
<gene>
    <name evidence="1" type="ORF">vB_SscM-1_017</name>
</gene>